<dbReference type="SUPFAM" id="SSF46689">
    <property type="entry name" value="Homeodomain-like"/>
    <property type="match status" value="1"/>
</dbReference>
<gene>
    <name evidence="2" type="ORF">AVDCRST_MAG02-1854</name>
</gene>
<dbReference type="EMBL" id="CADCVH010000066">
    <property type="protein sequence ID" value="CAA9459205.1"/>
    <property type="molecule type" value="Genomic_DNA"/>
</dbReference>
<evidence type="ECO:0000313" key="2">
    <source>
        <dbReference type="EMBL" id="CAA9459205.1"/>
    </source>
</evidence>
<sequence>MGRRKRRRLDRTHEWEQIELPCAWDEQEEYERIRPLVVFGEPVPERAAETRTSKRTLYRRIAAFREEGMASLFSSPKAKRRVLPPAIRRKIVDLKAEHPPLNLEEKANVCGVLLGRRPDGRTVKAVLEEPAIPRKLVRRFEPYHEIPDDRCATTRSTSPARSSPPCSRAGSTPPATPPATPASSIGGSTPRRGSPGARSSSGSATGRWPWSTGAKPSRATTSRSRGRPSSRP</sequence>
<feature type="compositionally biased region" description="Low complexity" evidence="1">
    <location>
        <begin position="181"/>
        <end position="207"/>
    </location>
</feature>
<accession>A0A6J4QYR6</accession>
<name>A0A6J4QYR6_9ACTN</name>
<feature type="region of interest" description="Disordered" evidence="1">
    <location>
        <begin position="148"/>
        <end position="232"/>
    </location>
</feature>
<dbReference type="InterPro" id="IPR009057">
    <property type="entry name" value="Homeodomain-like_sf"/>
</dbReference>
<organism evidence="2">
    <name type="scientific">uncultured Rubrobacteraceae bacterium</name>
    <dbReference type="NCBI Taxonomy" id="349277"/>
    <lineage>
        <taxon>Bacteria</taxon>
        <taxon>Bacillati</taxon>
        <taxon>Actinomycetota</taxon>
        <taxon>Rubrobacteria</taxon>
        <taxon>Rubrobacterales</taxon>
        <taxon>Rubrobacteraceae</taxon>
        <taxon>environmental samples</taxon>
    </lineage>
</organism>
<reference evidence="2" key="1">
    <citation type="submission" date="2020-02" db="EMBL/GenBank/DDBJ databases">
        <authorList>
            <person name="Meier V. D."/>
        </authorList>
    </citation>
    <scope>NUCLEOTIDE SEQUENCE</scope>
    <source>
        <strain evidence="2">AVDCRST_MAG02</strain>
    </source>
</reference>
<proteinExistence type="predicted"/>
<evidence type="ECO:0000256" key="1">
    <source>
        <dbReference type="SAM" id="MobiDB-lite"/>
    </source>
</evidence>
<dbReference type="AlphaFoldDB" id="A0A6J4QYR6"/>
<feature type="compositionally biased region" description="Low complexity" evidence="1">
    <location>
        <begin position="153"/>
        <end position="173"/>
    </location>
</feature>
<protein>
    <submittedName>
        <fullName evidence="2">Uncharacterized protein</fullName>
    </submittedName>
</protein>